<evidence type="ECO:0000313" key="6">
    <source>
        <dbReference type="EMBL" id="RAI26426.1"/>
    </source>
</evidence>
<dbReference type="OrthoDB" id="9815654at2"/>
<dbReference type="SUPFAM" id="SSF48008">
    <property type="entry name" value="GntR ligand-binding domain-like"/>
    <property type="match status" value="1"/>
</dbReference>
<evidence type="ECO:0000256" key="4">
    <source>
        <dbReference type="SAM" id="MobiDB-lite"/>
    </source>
</evidence>
<comment type="caution">
    <text evidence="6">The sequence shown here is derived from an EMBL/GenBank/DDBJ whole genome shotgun (WGS) entry which is preliminary data.</text>
</comment>
<dbReference type="Pfam" id="PF00392">
    <property type="entry name" value="GntR"/>
    <property type="match status" value="1"/>
</dbReference>
<evidence type="ECO:0000259" key="5">
    <source>
        <dbReference type="PROSITE" id="PS50949"/>
    </source>
</evidence>
<dbReference type="GO" id="GO:0003700">
    <property type="term" value="F:DNA-binding transcription factor activity"/>
    <property type="evidence" value="ECO:0007669"/>
    <property type="project" value="InterPro"/>
</dbReference>
<protein>
    <submittedName>
        <fullName evidence="6">GntR family transcriptional regulator</fullName>
    </submittedName>
</protein>
<dbReference type="Gene3D" id="1.10.10.10">
    <property type="entry name" value="Winged helix-like DNA-binding domain superfamily/Winged helix DNA-binding domain"/>
    <property type="match status" value="1"/>
</dbReference>
<dbReference type="SMART" id="SM00895">
    <property type="entry name" value="FCD"/>
    <property type="match status" value="1"/>
</dbReference>
<dbReference type="PANTHER" id="PTHR43537">
    <property type="entry name" value="TRANSCRIPTIONAL REGULATOR, GNTR FAMILY"/>
    <property type="match status" value="1"/>
</dbReference>
<dbReference type="Pfam" id="PF07729">
    <property type="entry name" value="FCD"/>
    <property type="match status" value="1"/>
</dbReference>
<evidence type="ECO:0000256" key="1">
    <source>
        <dbReference type="ARBA" id="ARBA00023015"/>
    </source>
</evidence>
<feature type="domain" description="HTH gntR-type" evidence="5">
    <location>
        <begin position="19"/>
        <end position="86"/>
    </location>
</feature>
<keyword evidence="1" id="KW-0805">Transcription regulation</keyword>
<evidence type="ECO:0000256" key="3">
    <source>
        <dbReference type="ARBA" id="ARBA00023163"/>
    </source>
</evidence>
<dbReference type="InterPro" id="IPR036388">
    <property type="entry name" value="WH-like_DNA-bd_sf"/>
</dbReference>
<dbReference type="InterPro" id="IPR036390">
    <property type="entry name" value="WH_DNA-bd_sf"/>
</dbReference>
<dbReference type="EMBL" id="NPEV01000030">
    <property type="protein sequence ID" value="RAI26426.1"/>
    <property type="molecule type" value="Genomic_DNA"/>
</dbReference>
<dbReference type="PROSITE" id="PS50949">
    <property type="entry name" value="HTH_GNTR"/>
    <property type="match status" value="1"/>
</dbReference>
<evidence type="ECO:0000313" key="7">
    <source>
        <dbReference type="Proteomes" id="UP000249299"/>
    </source>
</evidence>
<dbReference type="Gene3D" id="1.20.120.530">
    <property type="entry name" value="GntR ligand-binding domain-like"/>
    <property type="match status" value="1"/>
</dbReference>
<evidence type="ECO:0000256" key="2">
    <source>
        <dbReference type="ARBA" id="ARBA00023125"/>
    </source>
</evidence>
<keyword evidence="7" id="KW-1185">Reference proteome</keyword>
<dbReference type="RefSeq" id="WP_111434976.1">
    <property type="nucleotide sequence ID" value="NZ_JACIGG010000023.1"/>
</dbReference>
<dbReference type="Proteomes" id="UP000249299">
    <property type="component" value="Unassembled WGS sequence"/>
</dbReference>
<dbReference type="AlphaFoldDB" id="A0A327JLC3"/>
<dbReference type="SUPFAM" id="SSF46785">
    <property type="entry name" value="Winged helix' DNA-binding domain"/>
    <property type="match status" value="1"/>
</dbReference>
<keyword evidence="3" id="KW-0804">Transcription</keyword>
<name>A0A327JLC3_9HYPH</name>
<keyword evidence="2" id="KW-0238">DNA-binding</keyword>
<gene>
    <name evidence="6" type="ORF">CH339_13910</name>
</gene>
<accession>A0A327JLC3</accession>
<sequence>MSLDYDSTPDTSPETGARSTVRDKAIAELRQALLTGRIVPGRALTLRGLAATLGTSPMPVREAIRALAAEHALEIQANGRVIVPTMTPSRFDDLMRARVLLEPEVAALALPRLDRATVKALTGIDDALDRCLENGDVENYMQFNHDFHFTVYRAADAPVLLPLIESLWLQFGPFMRTVYGRVGTITLVDQHKEAIAAIARRDEAGLREAIRNDILDGMRLIGSVDLGREAGAPG</sequence>
<proteinExistence type="predicted"/>
<organism evidence="6 7">
    <name type="scientific">Rhodobium orientis</name>
    <dbReference type="NCBI Taxonomy" id="34017"/>
    <lineage>
        <taxon>Bacteria</taxon>
        <taxon>Pseudomonadati</taxon>
        <taxon>Pseudomonadota</taxon>
        <taxon>Alphaproteobacteria</taxon>
        <taxon>Hyphomicrobiales</taxon>
        <taxon>Rhodobiaceae</taxon>
        <taxon>Rhodobium</taxon>
    </lineage>
</organism>
<feature type="region of interest" description="Disordered" evidence="4">
    <location>
        <begin position="1"/>
        <end position="21"/>
    </location>
</feature>
<dbReference type="InterPro" id="IPR008920">
    <property type="entry name" value="TF_FadR/GntR_C"/>
</dbReference>
<feature type="compositionally biased region" description="Polar residues" evidence="4">
    <location>
        <begin position="8"/>
        <end position="18"/>
    </location>
</feature>
<dbReference type="InterPro" id="IPR011711">
    <property type="entry name" value="GntR_C"/>
</dbReference>
<dbReference type="PANTHER" id="PTHR43537:SF39">
    <property type="entry name" value="HTH-TYPE TRANSCRIPTIONAL REGULATOR MCBR"/>
    <property type="match status" value="1"/>
</dbReference>
<dbReference type="InterPro" id="IPR000524">
    <property type="entry name" value="Tscrpt_reg_HTH_GntR"/>
</dbReference>
<reference evidence="6 7" key="1">
    <citation type="submission" date="2017-07" db="EMBL/GenBank/DDBJ databases">
        <title>Draft Genome Sequences of Select Purple Nonsulfur Bacteria.</title>
        <authorList>
            <person name="Lasarre B."/>
            <person name="Mckinlay J.B."/>
        </authorList>
    </citation>
    <scope>NUCLEOTIDE SEQUENCE [LARGE SCALE GENOMIC DNA]</scope>
    <source>
        <strain evidence="6 7">DSM 11290</strain>
    </source>
</reference>
<dbReference type="SMART" id="SM00345">
    <property type="entry name" value="HTH_GNTR"/>
    <property type="match status" value="1"/>
</dbReference>
<dbReference type="GO" id="GO:0003677">
    <property type="term" value="F:DNA binding"/>
    <property type="evidence" value="ECO:0007669"/>
    <property type="project" value="UniProtKB-KW"/>
</dbReference>